<dbReference type="GO" id="GO:0004364">
    <property type="term" value="F:glutathione transferase activity"/>
    <property type="evidence" value="ECO:0007669"/>
    <property type="project" value="UniProtKB-EC"/>
</dbReference>
<dbReference type="InterPro" id="IPR013538">
    <property type="entry name" value="ASHA1/2-like_C"/>
</dbReference>
<dbReference type="STRING" id="442562.Rumeso_01258"/>
<dbReference type="SUPFAM" id="SSF55961">
    <property type="entry name" value="Bet v1-like"/>
    <property type="match status" value="1"/>
</dbReference>
<keyword evidence="3" id="KW-0812">Transmembrane</keyword>
<keyword evidence="4" id="KW-1185">Reference proteome</keyword>
<sequence>MADLHLHRILKAPRSAVWDCWTNPEHIPQWFAPKPVVTRVLAFDPRPGGAFDIVMSMNGEEFPHQPGCFLEVVPQERLTWTSALGPDFRPVDATGAPFLFTATLTFADHPEGTDYRVVARHKDEASAQAHEEMGFSQGWGTVAEQLGAYAATLGR</sequence>
<comment type="similarity">
    <text evidence="1">Belongs to the AHA1 family.</text>
</comment>
<gene>
    <name evidence="3" type="ORF">Rumeso_01258</name>
</gene>
<reference evidence="3 4" key="1">
    <citation type="submission" date="2013-02" db="EMBL/GenBank/DDBJ databases">
        <authorList>
            <person name="Fiebig A."/>
            <person name="Goeker M."/>
            <person name="Klenk H.-P.P."/>
        </authorList>
    </citation>
    <scope>NUCLEOTIDE SEQUENCE [LARGE SCALE GENOMIC DNA]</scope>
    <source>
        <strain evidence="3 4">DSM 19309</strain>
    </source>
</reference>
<dbReference type="EC" id="2.5.1.18" evidence="3"/>
<dbReference type="CDD" id="cd08896">
    <property type="entry name" value="SRPBCC_CalC_Aha1-like_3"/>
    <property type="match status" value="1"/>
</dbReference>
<protein>
    <submittedName>
        <fullName evidence="3">Putative glutathione S-transferase-related protein transmembrane protein</fullName>
        <ecNumber evidence="3">2.5.1.18</ecNumber>
    </submittedName>
</protein>
<dbReference type="HOGENOM" id="CLU_108923_6_1_5"/>
<keyword evidence="3" id="KW-0472">Membrane</keyword>
<organism evidence="3 4">
    <name type="scientific">Rubellimicrobium mesophilum DSM 19309</name>
    <dbReference type="NCBI Taxonomy" id="442562"/>
    <lineage>
        <taxon>Bacteria</taxon>
        <taxon>Pseudomonadati</taxon>
        <taxon>Pseudomonadota</taxon>
        <taxon>Alphaproteobacteria</taxon>
        <taxon>Rhodobacterales</taxon>
        <taxon>Roseobacteraceae</taxon>
        <taxon>Rubellimicrobium</taxon>
    </lineage>
</organism>
<evidence type="ECO:0000256" key="1">
    <source>
        <dbReference type="ARBA" id="ARBA00006817"/>
    </source>
</evidence>
<keyword evidence="3" id="KW-0808">Transferase</keyword>
<comment type="caution">
    <text evidence="3">The sequence shown here is derived from an EMBL/GenBank/DDBJ whole genome shotgun (WGS) entry which is preliminary data.</text>
</comment>
<dbReference type="Pfam" id="PF08327">
    <property type="entry name" value="AHSA1"/>
    <property type="match status" value="1"/>
</dbReference>
<dbReference type="Gene3D" id="3.30.530.20">
    <property type="match status" value="1"/>
</dbReference>
<evidence type="ECO:0000313" key="3">
    <source>
        <dbReference type="EMBL" id="EYD77146.1"/>
    </source>
</evidence>
<evidence type="ECO:0000259" key="2">
    <source>
        <dbReference type="Pfam" id="PF08327"/>
    </source>
</evidence>
<name>A0A017HRZ2_9RHOB</name>
<dbReference type="OrthoDB" id="9805228at2"/>
<dbReference type="EMBL" id="AOSK01000035">
    <property type="protein sequence ID" value="EYD77146.1"/>
    <property type="molecule type" value="Genomic_DNA"/>
</dbReference>
<proteinExistence type="inferred from homology"/>
<accession>A0A017HRZ2</accession>
<evidence type="ECO:0000313" key="4">
    <source>
        <dbReference type="Proteomes" id="UP000019666"/>
    </source>
</evidence>
<dbReference type="Proteomes" id="UP000019666">
    <property type="component" value="Unassembled WGS sequence"/>
</dbReference>
<feature type="domain" description="Activator of Hsp90 ATPase homologue 1/2-like C-terminal" evidence="2">
    <location>
        <begin position="11"/>
        <end position="150"/>
    </location>
</feature>
<dbReference type="AlphaFoldDB" id="A0A017HRZ2"/>
<dbReference type="RefSeq" id="WP_037279996.1">
    <property type="nucleotide sequence ID" value="NZ_KK088568.1"/>
</dbReference>
<dbReference type="InterPro" id="IPR023393">
    <property type="entry name" value="START-like_dom_sf"/>
</dbReference>